<gene>
    <name evidence="5" type="ORF">HNQ41_001606</name>
</gene>
<comment type="caution">
    <text evidence="2">Lacks conserved residue(s) required for the propagation of feature annotation.</text>
</comment>
<dbReference type="SUPFAM" id="SSF50249">
    <property type="entry name" value="Nucleic acid-binding proteins"/>
    <property type="match status" value="1"/>
</dbReference>
<dbReference type="PANTHER" id="PTHR10302:SF27">
    <property type="entry name" value="SINGLE-STRANDED DNA-BINDING PROTEIN"/>
    <property type="match status" value="1"/>
</dbReference>
<dbReference type="GO" id="GO:0009295">
    <property type="term" value="C:nucleoid"/>
    <property type="evidence" value="ECO:0007669"/>
    <property type="project" value="TreeGrafter"/>
</dbReference>
<evidence type="ECO:0000313" key="6">
    <source>
        <dbReference type="Proteomes" id="UP000551878"/>
    </source>
</evidence>
<dbReference type="Gene3D" id="2.40.50.140">
    <property type="entry name" value="Nucleic acid-binding proteins"/>
    <property type="match status" value="1"/>
</dbReference>
<dbReference type="Proteomes" id="UP000551878">
    <property type="component" value="Unassembled WGS sequence"/>
</dbReference>
<dbReference type="PIRSF" id="PIRSF002070">
    <property type="entry name" value="SSB"/>
    <property type="match status" value="1"/>
</dbReference>
<keyword evidence="1 2" id="KW-0238">DNA-binding</keyword>
<sequence>MVNQITLIGRLVRDPDMYYTKSGIPLTRFSLAVKRSFRNQNGEYATDFIPCTAWRKTAENTSQYCEQGSLIAVNGRIQSRSYENSEQRRVYVTEIIAESVQFIQTQPANKKHESSSNDSFPFSERDRPGDNMEQDHPQPPPNLPSPTNHHPS</sequence>
<dbReference type="InterPro" id="IPR012340">
    <property type="entry name" value="NA-bd_OB-fold"/>
</dbReference>
<dbReference type="InterPro" id="IPR011344">
    <property type="entry name" value="ssDNA-bd"/>
</dbReference>
<dbReference type="NCBIfam" id="TIGR00621">
    <property type="entry name" value="ssb"/>
    <property type="match status" value="1"/>
</dbReference>
<dbReference type="InterPro" id="IPR000424">
    <property type="entry name" value="Primosome_PriB/ssb"/>
</dbReference>
<dbReference type="GO" id="GO:0006260">
    <property type="term" value="P:DNA replication"/>
    <property type="evidence" value="ECO:0007669"/>
    <property type="project" value="InterPro"/>
</dbReference>
<evidence type="ECO:0000256" key="4">
    <source>
        <dbReference type="SAM" id="MobiDB-lite"/>
    </source>
</evidence>
<evidence type="ECO:0000256" key="1">
    <source>
        <dbReference type="ARBA" id="ARBA00023125"/>
    </source>
</evidence>
<proteinExistence type="inferred from homology"/>
<name>A0A840QPZ0_9BACI</name>
<comment type="subunit">
    <text evidence="2">Homotetramer.</text>
</comment>
<protein>
    <recommendedName>
        <fullName evidence="2 3">Single-stranded DNA-binding protein</fullName>
        <shortName evidence="2">SSB</shortName>
    </recommendedName>
</protein>
<dbReference type="PANTHER" id="PTHR10302">
    <property type="entry name" value="SINGLE-STRANDED DNA-BINDING PROTEIN"/>
    <property type="match status" value="1"/>
</dbReference>
<evidence type="ECO:0000313" key="5">
    <source>
        <dbReference type="EMBL" id="MBB5173419.1"/>
    </source>
</evidence>
<feature type="region of interest" description="Disordered" evidence="4">
    <location>
        <begin position="104"/>
        <end position="152"/>
    </location>
</feature>
<dbReference type="PROSITE" id="PS50935">
    <property type="entry name" value="SSB"/>
    <property type="match status" value="1"/>
</dbReference>
<evidence type="ECO:0000256" key="3">
    <source>
        <dbReference type="PIRNR" id="PIRNR002070"/>
    </source>
</evidence>
<dbReference type="CDD" id="cd04496">
    <property type="entry name" value="SSB_OBF"/>
    <property type="match status" value="1"/>
</dbReference>
<keyword evidence="6" id="KW-1185">Reference proteome</keyword>
<reference evidence="5 6" key="1">
    <citation type="submission" date="2020-08" db="EMBL/GenBank/DDBJ databases">
        <title>Genomic Encyclopedia of Type Strains, Phase IV (KMG-IV): sequencing the most valuable type-strain genomes for metagenomic binning, comparative biology and taxonomic classification.</title>
        <authorList>
            <person name="Goeker M."/>
        </authorList>
    </citation>
    <scope>NUCLEOTIDE SEQUENCE [LARGE SCALE GENOMIC DNA]</scope>
    <source>
        <strain evidence="5 6">DSM 24696</strain>
    </source>
</reference>
<organism evidence="5 6">
    <name type="scientific">Texcoconibacillus texcoconensis</name>
    <dbReference type="NCBI Taxonomy" id="1095777"/>
    <lineage>
        <taxon>Bacteria</taxon>
        <taxon>Bacillati</taxon>
        <taxon>Bacillota</taxon>
        <taxon>Bacilli</taxon>
        <taxon>Bacillales</taxon>
        <taxon>Bacillaceae</taxon>
        <taxon>Texcoconibacillus</taxon>
    </lineage>
</organism>
<dbReference type="GO" id="GO:0003697">
    <property type="term" value="F:single-stranded DNA binding"/>
    <property type="evidence" value="ECO:0007669"/>
    <property type="project" value="UniProtKB-UniRule"/>
</dbReference>
<dbReference type="Pfam" id="PF00436">
    <property type="entry name" value="SSB"/>
    <property type="match status" value="1"/>
</dbReference>
<evidence type="ECO:0000256" key="2">
    <source>
        <dbReference type="HAMAP-Rule" id="MF_00984"/>
    </source>
</evidence>
<dbReference type="EMBL" id="JACHHB010000006">
    <property type="protein sequence ID" value="MBB5173419.1"/>
    <property type="molecule type" value="Genomic_DNA"/>
</dbReference>
<dbReference type="RefSeq" id="WP_184663868.1">
    <property type="nucleotide sequence ID" value="NZ_JACHHB010000006.1"/>
</dbReference>
<accession>A0A840QPZ0</accession>
<feature type="compositionally biased region" description="Basic and acidic residues" evidence="4">
    <location>
        <begin position="123"/>
        <end position="136"/>
    </location>
</feature>
<dbReference type="HAMAP" id="MF_00984">
    <property type="entry name" value="SSB"/>
    <property type="match status" value="1"/>
</dbReference>
<dbReference type="AlphaFoldDB" id="A0A840QPZ0"/>
<comment type="caution">
    <text evidence="5">The sequence shown here is derived from an EMBL/GenBank/DDBJ whole genome shotgun (WGS) entry which is preliminary data.</text>
</comment>